<dbReference type="Pfam" id="PF25289">
    <property type="entry name" value="DUF7877"/>
    <property type="match status" value="1"/>
</dbReference>
<feature type="compositionally biased region" description="Polar residues" evidence="1">
    <location>
        <begin position="791"/>
        <end position="815"/>
    </location>
</feature>
<feature type="domain" description="DUF7785" evidence="2">
    <location>
        <begin position="492"/>
        <end position="589"/>
    </location>
</feature>
<dbReference type="InterPro" id="IPR057199">
    <property type="entry name" value="DUF7877"/>
</dbReference>
<dbReference type="OrthoDB" id="5354458at2759"/>
<feature type="region of interest" description="Disordered" evidence="1">
    <location>
        <begin position="346"/>
        <end position="365"/>
    </location>
</feature>
<feature type="region of interest" description="Disordered" evidence="1">
    <location>
        <begin position="78"/>
        <end position="112"/>
    </location>
</feature>
<feature type="region of interest" description="Disordered" evidence="1">
    <location>
        <begin position="526"/>
        <end position="547"/>
    </location>
</feature>
<dbReference type="AlphaFoldDB" id="A0A8H7TM41"/>
<feature type="compositionally biased region" description="Low complexity" evidence="1">
    <location>
        <begin position="608"/>
        <end position="634"/>
    </location>
</feature>
<evidence type="ECO:0000313" key="5">
    <source>
        <dbReference type="Proteomes" id="UP000664132"/>
    </source>
</evidence>
<feature type="region of interest" description="Disordered" evidence="1">
    <location>
        <begin position="608"/>
        <end position="769"/>
    </location>
</feature>
<keyword evidence="5" id="KW-1185">Reference proteome</keyword>
<evidence type="ECO:0000313" key="4">
    <source>
        <dbReference type="EMBL" id="KAG4421383.1"/>
    </source>
</evidence>
<dbReference type="Proteomes" id="UP000664132">
    <property type="component" value="Unassembled WGS sequence"/>
</dbReference>
<accession>A0A8H7TM41</accession>
<feature type="compositionally biased region" description="Polar residues" evidence="1">
    <location>
        <begin position="754"/>
        <end position="769"/>
    </location>
</feature>
<dbReference type="Pfam" id="PF25009">
    <property type="entry name" value="DUF7785"/>
    <property type="match status" value="1"/>
</dbReference>
<dbReference type="InterPro" id="IPR056687">
    <property type="entry name" value="DUF7785"/>
</dbReference>
<protein>
    <submittedName>
        <fullName evidence="4">Uncharacterized protein</fullName>
    </submittedName>
</protein>
<feature type="compositionally biased region" description="Low complexity" evidence="1">
    <location>
        <begin position="879"/>
        <end position="895"/>
    </location>
</feature>
<gene>
    <name evidence="4" type="ORF">IFR04_005442</name>
</gene>
<proteinExistence type="predicted"/>
<sequence>MSSMNGAMSPAPPPESSTSTTNSSLPAKRKRDDSIEVSNNTNSTSDSKSPEVVEQSLEVAQELIRDLIDVLKADDTTPSILSRSLPERPSSSGPQAKRQKPDDSSENSTSILTRLSTNAYTNVKEVLEDIDTAVADIKDKLQLPNGAARNQFIPFSASQSELSVKATAFKQRAHELIRRELAAMAGSQSLKANGTINNSSFGANNTLGTNAFTQINANSGQNRTVLTFYGNAQGNKQLFSSLQIPTKVDGEEKKVLQTIREAGLPNGITTTQIIPIQATGLVDDKKRVPTLGEVFPTPSTVPALQPPKPSKIATTRSSTVGWYQPTANEPVSRSASYSKQTISTGHWLDYSNASPPQHGVKKKQRERALSLVAAKGPSLEAEPAESDASKLETLFRGAYSSFAPVRDDSAAIVPAGVMNRIWWQQVGQKNFEKFVENWNDMEEDTRTPTPAPDTEVHDEIAMFEKVIEEYENDPIDPSLVSLQAAPEKSAEEKDVEEILEGISDLLETLNSYQRIRHVSLNASSRPAGLLSTPETTLGTQSKPSEHEQATYEILKSQLTLMIATLPPYAVAKLDPDRLAELSISTKIEIQTNNYKGVMEEDEAASRAKAAAITAASTAPRPAAPAQPHRSSSASLYGNQYAAPRPSPAPTQQYYGASQSPIRPPVTNVNMQRPAVASPAPYQRVGQTPGSAPYRPGQAYGTPTYAHQAPRPVSQSYAQPSQQYQQGQPASNYMRAPSQGYSQNLPQSSQQPSNMNGRYTGQPQQAGYAHQTQATPNSMGYQYANGAGFNRQVSPQKMYSPQPQNAQPRPNYSTPNPTLPQDRRPYIQNAMNQAPMMNGSTPRPPSQQQYIPQTPTGYVSHHSNAAQLEIMAQQRANLDAQQETQQRARALAAQSAMGSPPKSQVNGGNPVPAGL</sequence>
<reference evidence="4" key="1">
    <citation type="submission" date="2021-02" db="EMBL/GenBank/DDBJ databases">
        <title>Genome sequence Cadophora malorum strain M34.</title>
        <authorList>
            <person name="Stefanovic E."/>
            <person name="Vu D."/>
            <person name="Scully C."/>
            <person name="Dijksterhuis J."/>
            <person name="Roader J."/>
            <person name="Houbraken J."/>
        </authorList>
    </citation>
    <scope>NUCLEOTIDE SEQUENCE</scope>
    <source>
        <strain evidence="4">M34</strain>
    </source>
</reference>
<evidence type="ECO:0000256" key="1">
    <source>
        <dbReference type="SAM" id="MobiDB-lite"/>
    </source>
</evidence>
<feature type="compositionally biased region" description="Low complexity" evidence="1">
    <location>
        <begin position="78"/>
        <end position="94"/>
    </location>
</feature>
<evidence type="ECO:0000259" key="3">
    <source>
        <dbReference type="Pfam" id="PF25289"/>
    </source>
</evidence>
<feature type="compositionally biased region" description="Polar residues" evidence="1">
    <location>
        <begin position="649"/>
        <end position="670"/>
    </location>
</feature>
<feature type="compositionally biased region" description="Low complexity" evidence="1">
    <location>
        <begin position="741"/>
        <end position="753"/>
    </location>
</feature>
<feature type="compositionally biased region" description="Polar residues" evidence="1">
    <location>
        <begin position="532"/>
        <end position="542"/>
    </location>
</feature>
<name>A0A8H7TM41_9HELO</name>
<comment type="caution">
    <text evidence="4">The sequence shown here is derived from an EMBL/GenBank/DDBJ whole genome shotgun (WGS) entry which is preliminary data.</text>
</comment>
<feature type="region of interest" description="Disordered" evidence="1">
    <location>
        <begin position="1"/>
        <end position="55"/>
    </location>
</feature>
<dbReference type="EMBL" id="JAFJYH010000066">
    <property type="protein sequence ID" value="KAG4421383.1"/>
    <property type="molecule type" value="Genomic_DNA"/>
</dbReference>
<feature type="region of interest" description="Disordered" evidence="1">
    <location>
        <begin position="875"/>
        <end position="914"/>
    </location>
</feature>
<feature type="domain" description="DUF7877" evidence="3">
    <location>
        <begin position="61"/>
        <end position="176"/>
    </location>
</feature>
<organism evidence="4 5">
    <name type="scientific">Cadophora malorum</name>
    <dbReference type="NCBI Taxonomy" id="108018"/>
    <lineage>
        <taxon>Eukaryota</taxon>
        <taxon>Fungi</taxon>
        <taxon>Dikarya</taxon>
        <taxon>Ascomycota</taxon>
        <taxon>Pezizomycotina</taxon>
        <taxon>Leotiomycetes</taxon>
        <taxon>Helotiales</taxon>
        <taxon>Ploettnerulaceae</taxon>
        <taxon>Cadophora</taxon>
    </lineage>
</organism>
<feature type="compositionally biased region" description="Low complexity" evidence="1">
    <location>
        <begin position="713"/>
        <end position="730"/>
    </location>
</feature>
<feature type="compositionally biased region" description="Low complexity" evidence="1">
    <location>
        <begin position="16"/>
        <end position="26"/>
    </location>
</feature>
<feature type="region of interest" description="Disordered" evidence="1">
    <location>
        <begin position="791"/>
        <end position="823"/>
    </location>
</feature>
<evidence type="ECO:0000259" key="2">
    <source>
        <dbReference type="Pfam" id="PF25009"/>
    </source>
</evidence>
<feature type="region of interest" description="Disordered" evidence="1">
    <location>
        <begin position="293"/>
        <end position="316"/>
    </location>
</feature>